<dbReference type="Pfam" id="PF03713">
    <property type="entry name" value="DUF305"/>
    <property type="match status" value="1"/>
</dbReference>
<dbReference type="Proteomes" id="UP000313988">
    <property type="component" value="Unassembled WGS sequence"/>
</dbReference>
<sequence>MNRFALLVALSLTPPAHAQMNMPGMNHGMTMNSGLEAWKGKAFDRAFLSMMIVHHQGAVDMSKAVLNNVKDAQIKRWTADIIGVQQKEIGEMNSWLKTLGGVDKGAQTGMNTEMKDMLASLKASKDSDRGLVEGMLPHHASAIDMASLALQKSSDARVLGLARDIIRTQADEMYAYRQWLIKRGF</sequence>
<dbReference type="AlphaFoldDB" id="A0A5C4XTX4"/>
<protein>
    <submittedName>
        <fullName evidence="4">DUF305 domain-containing protein</fullName>
    </submittedName>
    <submittedName>
        <fullName evidence="3">Uncharacterized protein (DUF305 family)</fullName>
    </submittedName>
</protein>
<evidence type="ECO:0000313" key="3">
    <source>
        <dbReference type="EMBL" id="MBB6018914.1"/>
    </source>
</evidence>
<dbReference type="PANTHER" id="PTHR36933:SF1">
    <property type="entry name" value="SLL0788 PROTEIN"/>
    <property type="match status" value="1"/>
</dbReference>
<dbReference type="OrthoDB" id="8603558at2"/>
<dbReference type="EMBL" id="JACHEW010000055">
    <property type="protein sequence ID" value="MBB6018914.1"/>
    <property type="molecule type" value="Genomic_DNA"/>
</dbReference>
<dbReference type="RefSeq" id="WP_139404803.1">
    <property type="nucleotide sequence ID" value="NZ_JACHEW010000055.1"/>
</dbReference>
<evidence type="ECO:0000256" key="1">
    <source>
        <dbReference type="SAM" id="SignalP"/>
    </source>
</evidence>
<comment type="caution">
    <text evidence="4">The sequence shown here is derived from an EMBL/GenBank/DDBJ whole genome shotgun (WGS) entry which is preliminary data.</text>
</comment>
<dbReference type="InterPro" id="IPR005183">
    <property type="entry name" value="DUF305_CopM-like"/>
</dbReference>
<feature type="signal peptide" evidence="1">
    <location>
        <begin position="1"/>
        <end position="18"/>
    </location>
</feature>
<gene>
    <name evidence="4" type="ORF">FHR04_19150</name>
    <name evidence="3" type="ORF">HNQ04_004196</name>
</gene>
<dbReference type="Gene3D" id="1.20.1260.10">
    <property type="match status" value="2"/>
</dbReference>
<dbReference type="Proteomes" id="UP000629870">
    <property type="component" value="Unassembled WGS sequence"/>
</dbReference>
<feature type="chain" id="PRO_5022934280" evidence="1">
    <location>
        <begin position="19"/>
        <end position="185"/>
    </location>
</feature>
<proteinExistence type="predicted"/>
<reference evidence="4 5" key="1">
    <citation type="submission" date="2019-06" db="EMBL/GenBank/DDBJ databases">
        <title>Genome sequence of Deinococcus radiopugnans ATCC 19172.</title>
        <authorList>
            <person name="Maclea K.S."/>
            <person name="Maynard C.R."/>
        </authorList>
    </citation>
    <scope>NUCLEOTIDE SEQUENCE [LARGE SCALE GENOMIC DNA]</scope>
    <source>
        <strain evidence="4 5">ATCC 19172</strain>
    </source>
</reference>
<name>A0A5C4XTX4_9DEIO</name>
<accession>A0A5C4XTX4</accession>
<evidence type="ECO:0000259" key="2">
    <source>
        <dbReference type="Pfam" id="PF03713"/>
    </source>
</evidence>
<keyword evidence="1" id="KW-0732">Signal</keyword>
<evidence type="ECO:0000313" key="5">
    <source>
        <dbReference type="Proteomes" id="UP000313988"/>
    </source>
</evidence>
<dbReference type="InterPro" id="IPR012347">
    <property type="entry name" value="Ferritin-like"/>
</dbReference>
<organism evidence="4 5">
    <name type="scientific">Deinococcus radiopugnans ATCC 19172</name>
    <dbReference type="NCBI Taxonomy" id="585398"/>
    <lineage>
        <taxon>Bacteria</taxon>
        <taxon>Thermotogati</taxon>
        <taxon>Deinococcota</taxon>
        <taxon>Deinococci</taxon>
        <taxon>Deinococcales</taxon>
        <taxon>Deinococcaceae</taxon>
        <taxon>Deinococcus</taxon>
    </lineage>
</organism>
<keyword evidence="6" id="KW-1185">Reference proteome</keyword>
<feature type="domain" description="DUF305" evidence="2">
    <location>
        <begin position="58"/>
        <end position="180"/>
    </location>
</feature>
<evidence type="ECO:0000313" key="6">
    <source>
        <dbReference type="Proteomes" id="UP000629870"/>
    </source>
</evidence>
<reference evidence="3 6" key="2">
    <citation type="submission" date="2020-08" db="EMBL/GenBank/DDBJ databases">
        <title>Genomic Encyclopedia of Type Strains, Phase IV (KMG-IV): sequencing the most valuable type-strain genomes for metagenomic binning, comparative biology and taxonomic classification.</title>
        <authorList>
            <person name="Goeker M."/>
        </authorList>
    </citation>
    <scope>NUCLEOTIDE SEQUENCE [LARGE SCALE GENOMIC DNA]</scope>
    <source>
        <strain evidence="3 6">DSM 12027</strain>
    </source>
</reference>
<dbReference type="EMBL" id="VDMO01000036">
    <property type="protein sequence ID" value="TNM66919.1"/>
    <property type="molecule type" value="Genomic_DNA"/>
</dbReference>
<dbReference type="PANTHER" id="PTHR36933">
    <property type="entry name" value="SLL0788 PROTEIN"/>
    <property type="match status" value="1"/>
</dbReference>
<evidence type="ECO:0000313" key="4">
    <source>
        <dbReference type="EMBL" id="TNM66919.1"/>
    </source>
</evidence>